<dbReference type="PANTHER" id="PTHR10644">
    <property type="entry name" value="DNA REPAIR/RNA PROCESSING CPSF FAMILY"/>
    <property type="match status" value="1"/>
</dbReference>
<dbReference type="AlphaFoldDB" id="A0A914MIX5"/>
<dbReference type="WBParaSite" id="Minc3s01986g27604">
    <property type="protein sequence ID" value="Minc3s01986g27604"/>
    <property type="gene ID" value="Minc3s01986g27604"/>
</dbReference>
<evidence type="ECO:0000259" key="4">
    <source>
        <dbReference type="Pfam" id="PF03178"/>
    </source>
</evidence>
<evidence type="ECO:0000313" key="7">
    <source>
        <dbReference type="Proteomes" id="UP000887563"/>
    </source>
</evidence>
<feature type="domain" description="RSE1/DDB1/CPSF1 first beta-propeller" evidence="5">
    <location>
        <begin position="17"/>
        <end position="352"/>
    </location>
</feature>
<evidence type="ECO:0000259" key="6">
    <source>
        <dbReference type="Pfam" id="PF23726"/>
    </source>
</evidence>
<dbReference type="Gene3D" id="2.130.10.10">
    <property type="entry name" value="YVTN repeat-like/Quinoprotein amine dehydrogenase"/>
    <property type="match status" value="3"/>
</dbReference>
<evidence type="ECO:0000256" key="2">
    <source>
        <dbReference type="ARBA" id="ARBA00023242"/>
    </source>
</evidence>
<feature type="domain" description="RSE1/DDB1/CPSF1 second beta-propeller" evidence="6">
    <location>
        <begin position="393"/>
        <end position="704"/>
    </location>
</feature>
<sequence length="1213" mass="134995">MDKDGCSYVVSLQKPTVVQFAVVGNFRNSNELDIMLARVNRIEHLLVTSEGLKPHKEIPIFGRIASMNLYRLPGEKLDSLLVLTAKYHLAILGFEPDGTPKTRAYGHVADKVGRPAETGIISCVHESGLIGLRLYEGHLKLIQWKEGRDLKNFNVRFEENNVTDVAFLENTENPIVAYFYQDLNGRHLKVCEIDLEGHELKAALWHQSNIEAEATLLVPIPAPYGGLVVVGQESISYQKSPSHFVAVAPPLINMARFNCYGRIDRTGERFLLGDMSGRLFMLLLLRGADTDEIRDLKIELLGEISIPECLVYLDNSVAFIGSRLGDSQLIRLSTEPVDSVSNSFVIVIDTFPNLGPIRDLVLIDVDGQKQLVCASGAYKDGSLRVIRSGIGIDEMATVELAGIKAIFTLRINSELDNYLVLSFADVTHLLLIDQEELEDTQIQDFELSRPTLWAGNIFSSSTKILQITPDSVQLISIVDNEFQTKHWIPPNCRISLASVNPKSGQFVVVSGNKLFYLIVKMEEILFLENLEFINEIACVDISPPSNSINSNLIAIGFWAEHSIAVYSIKEKGLQKLTEEKLTNEFLPKSLLLITMESFHYLFVALGDGTVIHFRINLENGFLSNQKKFSLGTQPTTLMKFISKKLAVNVFVCSDRPTVIYSSNNKLSFSNVNLRSVNQMCPLNSEHYRGCLALTDGENLLIGTIDDIQKLHIRNVPLGESVSRLVYQPETRLIAILTYRPEEYVGCNGVMQNNKHSYSRPSISVMGAKYASVVQLPQQQQPQPFSDPTTSTPSSSNKQSQCQQVEPTTTTVIDPCCAPPSTSSATAVAPPAVIAPNSDTEIEVYSVCFLDSNTFECLNVLELNKQEVGISICSAHLGDDPTPYFAIGTAIVVPDEQEPKQGRILIVQATQSADSTDGLGSKLRIVTEKEVKGAVYSITTLGNKLICTVNSTVRLFEWTPERELRLECSNFNYIQALYLKTKGDLVLIGDLMRSICLLSYKPADSSFEEIARDYSAEWTTSCEIVDSETFFAAETNFNIYCCKIDVNAETDEDRMRLKAKNFQQNGLFYLGELVNVFYRGTIISNQQRDSRKTLFTNPIIYGAADGGLGAIVQIEPHIYSLLMDLQKSIASKTHNCMRVDHSSYRSFFSERRTEAASGFIDGDLIETVIEMPREMLVDVCEGLKMRKPDGTIGDAQPLKPEDILKLVEDLAQIQ</sequence>
<dbReference type="Pfam" id="PF23726">
    <property type="entry name" value="Beta-prop_RSE1_2nd"/>
    <property type="match status" value="1"/>
</dbReference>
<organism evidence="7 8">
    <name type="scientific">Meloidogyne incognita</name>
    <name type="common">Southern root-knot nematode worm</name>
    <name type="synonym">Oxyuris incognita</name>
    <dbReference type="NCBI Taxonomy" id="6306"/>
    <lineage>
        <taxon>Eukaryota</taxon>
        <taxon>Metazoa</taxon>
        <taxon>Ecdysozoa</taxon>
        <taxon>Nematoda</taxon>
        <taxon>Chromadorea</taxon>
        <taxon>Rhabditida</taxon>
        <taxon>Tylenchina</taxon>
        <taxon>Tylenchomorpha</taxon>
        <taxon>Tylenchoidea</taxon>
        <taxon>Meloidogynidae</taxon>
        <taxon>Meloidogyninae</taxon>
        <taxon>Meloidogyne</taxon>
        <taxon>Meloidogyne incognita group</taxon>
    </lineage>
</organism>
<dbReference type="InterPro" id="IPR036322">
    <property type="entry name" value="WD40_repeat_dom_sf"/>
</dbReference>
<feature type="domain" description="RSE1/DDB1/CPSF1 C-terminal" evidence="4">
    <location>
        <begin position="845"/>
        <end position="1167"/>
    </location>
</feature>
<proteinExistence type="predicted"/>
<dbReference type="Proteomes" id="UP000887563">
    <property type="component" value="Unplaced"/>
</dbReference>
<evidence type="ECO:0000256" key="1">
    <source>
        <dbReference type="ARBA" id="ARBA00004123"/>
    </source>
</evidence>
<comment type="subcellular location">
    <subcellularLocation>
        <location evidence="1">Nucleus</location>
    </subcellularLocation>
</comment>
<feature type="region of interest" description="Disordered" evidence="3">
    <location>
        <begin position="776"/>
        <end position="805"/>
    </location>
</feature>
<dbReference type="GO" id="GO:0005634">
    <property type="term" value="C:nucleus"/>
    <property type="evidence" value="ECO:0007669"/>
    <property type="project" value="UniProtKB-SubCell"/>
</dbReference>
<dbReference type="SUPFAM" id="SSF50978">
    <property type="entry name" value="WD40 repeat-like"/>
    <property type="match status" value="1"/>
</dbReference>
<evidence type="ECO:0000256" key="3">
    <source>
        <dbReference type="SAM" id="MobiDB-lite"/>
    </source>
</evidence>
<keyword evidence="7" id="KW-1185">Reference proteome</keyword>
<reference evidence="8" key="1">
    <citation type="submission" date="2022-11" db="UniProtKB">
        <authorList>
            <consortium name="WormBaseParasite"/>
        </authorList>
    </citation>
    <scope>IDENTIFICATION</scope>
</reference>
<dbReference type="InterPro" id="IPR018846">
    <property type="entry name" value="Beta-prop_RSE1/DDB1/CPSF1_1st"/>
</dbReference>
<feature type="compositionally biased region" description="Low complexity" evidence="3">
    <location>
        <begin position="776"/>
        <end position="800"/>
    </location>
</feature>
<accession>A0A914MIX5</accession>
<dbReference type="InterPro" id="IPR050358">
    <property type="entry name" value="RSE1/DDB1/CFT1"/>
</dbReference>
<dbReference type="GO" id="GO:0003676">
    <property type="term" value="F:nucleic acid binding"/>
    <property type="evidence" value="ECO:0007669"/>
    <property type="project" value="InterPro"/>
</dbReference>
<evidence type="ECO:0000313" key="8">
    <source>
        <dbReference type="WBParaSite" id="Minc3s01986g27604"/>
    </source>
</evidence>
<keyword evidence="2" id="KW-0539">Nucleus</keyword>
<evidence type="ECO:0000259" key="5">
    <source>
        <dbReference type="Pfam" id="PF10433"/>
    </source>
</evidence>
<dbReference type="InterPro" id="IPR004871">
    <property type="entry name" value="RSE1/DDB1/CPSF1_C"/>
</dbReference>
<name>A0A914MIX5_MELIC</name>
<dbReference type="Pfam" id="PF10433">
    <property type="entry name" value="Beta-prop_RSE1_1st"/>
    <property type="match status" value="1"/>
</dbReference>
<dbReference type="Gene3D" id="1.10.150.910">
    <property type="match status" value="1"/>
</dbReference>
<dbReference type="InterPro" id="IPR015943">
    <property type="entry name" value="WD40/YVTN_repeat-like_dom_sf"/>
</dbReference>
<dbReference type="InterPro" id="IPR058543">
    <property type="entry name" value="Beta-prop_RSE1/DDB1/CPSF1_2nd"/>
</dbReference>
<dbReference type="Pfam" id="PF03178">
    <property type="entry name" value="CPSF_A"/>
    <property type="match status" value="1"/>
</dbReference>
<protein>
    <submittedName>
        <fullName evidence="8">DNA damage-binding protein 1</fullName>
    </submittedName>
</protein>